<dbReference type="GO" id="GO:0016020">
    <property type="term" value="C:membrane"/>
    <property type="evidence" value="ECO:0007669"/>
    <property type="project" value="UniProtKB-SubCell"/>
</dbReference>
<organism evidence="8 9">
    <name type="scientific">Ricinus communis</name>
    <name type="common">Castor bean</name>
    <dbReference type="NCBI Taxonomy" id="3988"/>
    <lineage>
        <taxon>Eukaryota</taxon>
        <taxon>Viridiplantae</taxon>
        <taxon>Streptophyta</taxon>
        <taxon>Embryophyta</taxon>
        <taxon>Tracheophyta</taxon>
        <taxon>Spermatophyta</taxon>
        <taxon>Magnoliopsida</taxon>
        <taxon>eudicotyledons</taxon>
        <taxon>Gunneridae</taxon>
        <taxon>Pentapetalae</taxon>
        <taxon>rosids</taxon>
        <taxon>fabids</taxon>
        <taxon>Malpighiales</taxon>
        <taxon>Euphorbiaceae</taxon>
        <taxon>Acalyphoideae</taxon>
        <taxon>Acalypheae</taxon>
        <taxon>Ricinus</taxon>
    </lineage>
</organism>
<proteinExistence type="inferred from homology"/>
<reference evidence="9" key="1">
    <citation type="journal article" date="2010" name="Nat. Biotechnol.">
        <title>Draft genome sequence of the oilseed species Ricinus communis.</title>
        <authorList>
            <person name="Chan A.P."/>
            <person name="Crabtree J."/>
            <person name="Zhao Q."/>
            <person name="Lorenzi H."/>
            <person name="Orvis J."/>
            <person name="Puiu D."/>
            <person name="Melake-Berhan A."/>
            <person name="Jones K.M."/>
            <person name="Redman J."/>
            <person name="Chen G."/>
            <person name="Cahoon E.B."/>
            <person name="Gedil M."/>
            <person name="Stanke M."/>
            <person name="Haas B.J."/>
            <person name="Wortman J.R."/>
            <person name="Fraser-Liggett C.M."/>
            <person name="Ravel J."/>
            <person name="Rabinowicz P.D."/>
        </authorList>
    </citation>
    <scope>NUCLEOTIDE SEQUENCE [LARGE SCALE GENOMIC DNA]</scope>
    <source>
        <strain evidence="9">cv. Hale</strain>
    </source>
</reference>
<keyword evidence="6 7" id="KW-0472">Membrane</keyword>
<keyword evidence="9" id="KW-1185">Reference proteome</keyword>
<evidence type="ECO:0000256" key="5">
    <source>
        <dbReference type="ARBA" id="ARBA00022989"/>
    </source>
</evidence>
<dbReference type="InParanoid" id="B9R9W4"/>
<dbReference type="GO" id="GO:0032440">
    <property type="term" value="F:2-alkenal reductase [NAD(P)H] activity"/>
    <property type="evidence" value="ECO:0007669"/>
    <property type="project" value="UniProtKB-EC"/>
</dbReference>
<dbReference type="AlphaFoldDB" id="B9R9W4"/>
<comment type="similarity">
    <text evidence="2">Belongs to the major facilitator superfamily. Sugar transporter (TC 2.A.1.1) family.</text>
</comment>
<keyword evidence="4 7" id="KW-0812">Transmembrane</keyword>
<dbReference type="PANTHER" id="PTHR23500">
    <property type="entry name" value="SOLUTE CARRIER FAMILY 2, FACILITATED GLUCOSE TRANSPORTER"/>
    <property type="match status" value="1"/>
</dbReference>
<evidence type="ECO:0000313" key="9">
    <source>
        <dbReference type="Proteomes" id="UP000008311"/>
    </source>
</evidence>
<dbReference type="Pfam" id="PF00083">
    <property type="entry name" value="Sugar_tr"/>
    <property type="match status" value="1"/>
</dbReference>
<feature type="transmembrane region" description="Helical" evidence="7">
    <location>
        <begin position="79"/>
        <end position="109"/>
    </location>
</feature>
<evidence type="ECO:0000256" key="2">
    <source>
        <dbReference type="ARBA" id="ARBA00010992"/>
    </source>
</evidence>
<name>B9R9W4_RICCO</name>
<dbReference type="Gene3D" id="1.20.1250.20">
    <property type="entry name" value="MFS general substrate transporter like domains"/>
    <property type="match status" value="1"/>
</dbReference>
<dbReference type="InterPro" id="IPR036259">
    <property type="entry name" value="MFS_trans_sf"/>
</dbReference>
<dbReference type="EC" id="1.3.1.74" evidence="8"/>
<keyword evidence="8" id="KW-0560">Oxidoreductase</keyword>
<dbReference type="eggNOG" id="KOG0254">
    <property type="taxonomic scope" value="Eukaryota"/>
</dbReference>
<dbReference type="GO" id="GO:0015144">
    <property type="term" value="F:carbohydrate transmembrane transporter activity"/>
    <property type="evidence" value="ECO:0007669"/>
    <property type="project" value="InterPro"/>
</dbReference>
<dbReference type="Proteomes" id="UP000008311">
    <property type="component" value="Unassembled WGS sequence"/>
</dbReference>
<comment type="subcellular location">
    <subcellularLocation>
        <location evidence="1">Membrane</location>
    </subcellularLocation>
</comment>
<evidence type="ECO:0000313" key="8">
    <source>
        <dbReference type="EMBL" id="EEF51591.1"/>
    </source>
</evidence>
<keyword evidence="8" id="KW-0762">Sugar transport</keyword>
<accession>B9R9W4</accession>
<evidence type="ECO:0000256" key="7">
    <source>
        <dbReference type="SAM" id="Phobius"/>
    </source>
</evidence>
<dbReference type="InterPro" id="IPR045262">
    <property type="entry name" value="STP/PLT_plant"/>
</dbReference>
<dbReference type="PANTHER" id="PTHR23500:SF30">
    <property type="entry name" value="SUGAR TRANSPORT PROTEIN 3"/>
    <property type="match status" value="1"/>
</dbReference>
<evidence type="ECO:0000256" key="3">
    <source>
        <dbReference type="ARBA" id="ARBA00022448"/>
    </source>
</evidence>
<keyword evidence="3" id="KW-0813">Transport</keyword>
<evidence type="ECO:0000256" key="4">
    <source>
        <dbReference type="ARBA" id="ARBA00022692"/>
    </source>
</evidence>
<dbReference type="InterPro" id="IPR005828">
    <property type="entry name" value="MFS_sugar_transport-like"/>
</dbReference>
<evidence type="ECO:0000256" key="6">
    <source>
        <dbReference type="ARBA" id="ARBA00023136"/>
    </source>
</evidence>
<protein>
    <submittedName>
        <fullName evidence="8">Sugar transporter, putative</fullName>
        <ecNumber evidence="8">1.3.1.74</ecNumber>
    </submittedName>
</protein>
<dbReference type="EMBL" id="EQ973773">
    <property type="protein sequence ID" value="EEF51591.1"/>
    <property type="molecule type" value="Genomic_DNA"/>
</dbReference>
<gene>
    <name evidence="8" type="ORF">RCOM_1500980</name>
</gene>
<evidence type="ECO:0000256" key="1">
    <source>
        <dbReference type="ARBA" id="ARBA00004370"/>
    </source>
</evidence>
<dbReference type="STRING" id="3988.B9R9W4"/>
<keyword evidence="5 7" id="KW-1133">Transmembrane helix</keyword>
<sequence length="111" mass="12199">MAGVSAALLTLGAIFLPETPNSLIQRINDHERAKHMLQHVRGTTDVRAELDDLIKASITSRTIQHPFKNIMRRKYRPQLIMATIGLEVSASLLSSIVTGAVGIASIYAYSR</sequence>